<accession>A0ABS5RNF0</accession>
<keyword evidence="5 6" id="KW-0472">Membrane</keyword>
<dbReference type="Proteomes" id="UP001519535">
    <property type="component" value="Unassembled WGS sequence"/>
</dbReference>
<dbReference type="EMBL" id="JAHCLR010000034">
    <property type="protein sequence ID" value="MBS9535011.1"/>
    <property type="molecule type" value="Genomic_DNA"/>
</dbReference>
<dbReference type="RefSeq" id="WP_214093873.1">
    <property type="nucleotide sequence ID" value="NZ_JAHCLR010000034.1"/>
</dbReference>
<feature type="transmembrane region" description="Helical" evidence="6">
    <location>
        <begin position="24"/>
        <end position="46"/>
    </location>
</feature>
<evidence type="ECO:0000256" key="3">
    <source>
        <dbReference type="ARBA" id="ARBA00022692"/>
    </source>
</evidence>
<evidence type="ECO:0000256" key="4">
    <source>
        <dbReference type="ARBA" id="ARBA00022989"/>
    </source>
</evidence>
<feature type="domain" description="RDD" evidence="7">
    <location>
        <begin position="18"/>
        <end position="148"/>
    </location>
</feature>
<evidence type="ECO:0000313" key="8">
    <source>
        <dbReference type="EMBL" id="MBS9535011.1"/>
    </source>
</evidence>
<evidence type="ECO:0000256" key="1">
    <source>
        <dbReference type="ARBA" id="ARBA00004651"/>
    </source>
</evidence>
<evidence type="ECO:0000256" key="2">
    <source>
        <dbReference type="ARBA" id="ARBA00022475"/>
    </source>
</evidence>
<evidence type="ECO:0000313" key="9">
    <source>
        <dbReference type="Proteomes" id="UP001519535"/>
    </source>
</evidence>
<feature type="transmembrane region" description="Helical" evidence="6">
    <location>
        <begin position="52"/>
        <end position="72"/>
    </location>
</feature>
<keyword evidence="2" id="KW-1003">Cell membrane</keyword>
<comment type="caution">
    <text evidence="8">The sequence shown here is derived from an EMBL/GenBank/DDBJ whole genome shotgun (WGS) entry which is preliminary data.</text>
</comment>
<dbReference type="InterPro" id="IPR051791">
    <property type="entry name" value="Pra-immunoreactive"/>
</dbReference>
<evidence type="ECO:0000256" key="5">
    <source>
        <dbReference type="ARBA" id="ARBA00023136"/>
    </source>
</evidence>
<reference evidence="8 9" key="1">
    <citation type="submission" date="2021-05" db="EMBL/GenBank/DDBJ databases">
        <title>Mycobacterium acidophilum sp. nov., an extremely acid-tolerant member of the genus Mycobacterium.</title>
        <authorList>
            <person name="Xia J."/>
        </authorList>
    </citation>
    <scope>NUCLEOTIDE SEQUENCE [LARGE SCALE GENOMIC DNA]</scope>
    <source>
        <strain evidence="8 9">M1</strain>
    </source>
</reference>
<keyword evidence="4 6" id="KW-1133">Transmembrane helix</keyword>
<dbReference type="Pfam" id="PF06271">
    <property type="entry name" value="RDD"/>
    <property type="match status" value="1"/>
</dbReference>
<protein>
    <submittedName>
        <fullName evidence="8">RDD family protein</fullName>
    </submittedName>
</protein>
<name>A0ABS5RNF0_9MYCO</name>
<feature type="transmembrane region" description="Helical" evidence="6">
    <location>
        <begin position="106"/>
        <end position="129"/>
    </location>
</feature>
<evidence type="ECO:0000259" key="7">
    <source>
        <dbReference type="Pfam" id="PF06271"/>
    </source>
</evidence>
<dbReference type="InterPro" id="IPR010432">
    <property type="entry name" value="RDD"/>
</dbReference>
<evidence type="ECO:0000256" key="6">
    <source>
        <dbReference type="SAM" id="Phobius"/>
    </source>
</evidence>
<keyword evidence="9" id="KW-1185">Reference proteome</keyword>
<organism evidence="8 9">
    <name type="scientific">Mycolicibacter acidiphilus</name>
    <dbReference type="NCBI Taxonomy" id="2835306"/>
    <lineage>
        <taxon>Bacteria</taxon>
        <taxon>Bacillati</taxon>
        <taxon>Actinomycetota</taxon>
        <taxon>Actinomycetes</taxon>
        <taxon>Mycobacteriales</taxon>
        <taxon>Mycobacteriaceae</taxon>
        <taxon>Mycolicibacter</taxon>
    </lineage>
</organism>
<sequence>MTTGGITPNGPGFTARPGGLGRRFWARLVDGVLVTIVAFVLSLFVFDDDYPFLVTGLFSGVLMFGYFILFEVTRGATPGKSMFGLTVRGPDGVSKPTLRESAIRNAFTLLTTLIPYLGGLIGFVAYVVIAVTISASPTKQGKHDELAGGTRVIRG</sequence>
<keyword evidence="3 6" id="KW-0812">Transmembrane</keyword>
<dbReference type="PANTHER" id="PTHR36115:SF4">
    <property type="entry name" value="MEMBRANE PROTEIN"/>
    <property type="match status" value="1"/>
</dbReference>
<gene>
    <name evidence="8" type="ORF">KIH27_15585</name>
</gene>
<comment type="subcellular location">
    <subcellularLocation>
        <location evidence="1">Cell membrane</location>
        <topology evidence="1">Multi-pass membrane protein</topology>
    </subcellularLocation>
</comment>
<dbReference type="PANTHER" id="PTHR36115">
    <property type="entry name" value="PROLINE-RICH ANTIGEN HOMOLOG-RELATED"/>
    <property type="match status" value="1"/>
</dbReference>
<proteinExistence type="predicted"/>